<comment type="caution">
    <text evidence="1">The sequence shown here is derived from an EMBL/GenBank/DDBJ whole genome shotgun (WGS) entry which is preliminary data.</text>
</comment>
<evidence type="ECO:0000313" key="2">
    <source>
        <dbReference type="Proteomes" id="UP000642468"/>
    </source>
</evidence>
<evidence type="ECO:0000313" key="1">
    <source>
        <dbReference type="EMBL" id="MBD2716454.1"/>
    </source>
</evidence>
<dbReference type="RefSeq" id="WP_190785406.1">
    <property type="nucleotide sequence ID" value="NZ_JACWZZ010000003.1"/>
</dbReference>
<accession>A0ABR8JPI4</accession>
<dbReference type="Proteomes" id="UP000642468">
    <property type="component" value="Unassembled WGS sequence"/>
</dbReference>
<protein>
    <submittedName>
        <fullName evidence="1">Uncharacterized protein</fullName>
    </submittedName>
</protein>
<reference evidence="1 2" key="1">
    <citation type="submission" date="2020-09" db="EMBL/GenBank/DDBJ databases">
        <authorList>
            <person name="Kim M.K."/>
        </authorList>
    </citation>
    <scope>NUCLEOTIDE SEQUENCE [LARGE SCALE GENOMIC DNA]</scope>
    <source>
        <strain evidence="1 2">BT646</strain>
    </source>
</reference>
<dbReference type="EMBL" id="JACWZZ010000003">
    <property type="protein sequence ID" value="MBD2716454.1"/>
    <property type="molecule type" value="Genomic_DNA"/>
</dbReference>
<proteinExistence type="predicted"/>
<organism evidence="1 2">
    <name type="scientific">Hymenobacter duratus</name>
    <dbReference type="NCBI Taxonomy" id="2771356"/>
    <lineage>
        <taxon>Bacteria</taxon>
        <taxon>Pseudomonadati</taxon>
        <taxon>Bacteroidota</taxon>
        <taxon>Cytophagia</taxon>
        <taxon>Cytophagales</taxon>
        <taxon>Hymenobacteraceae</taxon>
        <taxon>Hymenobacter</taxon>
    </lineage>
</organism>
<name>A0ABR8JPI4_9BACT</name>
<sequence>MITFDKLKILLPLSIVEVNTASTEWKQSGSLDTVTNLRVGSLKERKTRHRPHVLTHSVRPGLNYIAIDYIQQECTIVVTGKIINGTALLSRETILQALQSINASNLLRLNPATALREAHLLSADITTDNVMRHPVKEYTRTLSSYYVGSNYIKCRDYTPNLQLQHKSKTAKFQRSLTLYDKHSEAPTEGYHPNTLRTELRLTSFEMLRKYLKLLPGPIMLADALNSTANALQTVFKEIEKDILLPTLSTMTDTPTLPLTAREALFCSELDFDRKATFHHLKAVDFNLAPLQAELKGNKNAARILKPYKDILTRWQSFNSDSSHDAKLLRELMGKIKTPTIHNLVSKTITDYAEAIAA</sequence>
<gene>
    <name evidence="1" type="ORF">IC231_15525</name>
</gene>
<keyword evidence="2" id="KW-1185">Reference proteome</keyword>